<comment type="caution">
    <text evidence="2">The sequence shown here is derived from an EMBL/GenBank/DDBJ whole genome shotgun (WGS) entry which is preliminary data.</text>
</comment>
<dbReference type="Proteomes" id="UP000324897">
    <property type="component" value="Unassembled WGS sequence"/>
</dbReference>
<dbReference type="Pfam" id="PF12937">
    <property type="entry name" value="F-box-like"/>
    <property type="match status" value="1"/>
</dbReference>
<dbReference type="Gene3D" id="1.20.1280.50">
    <property type="match status" value="1"/>
</dbReference>
<accession>A0A5J9SSV4</accession>
<dbReference type="PANTHER" id="PTHR31111:SF133">
    <property type="entry name" value="OS07G0196600 PROTEIN"/>
    <property type="match status" value="1"/>
</dbReference>
<keyword evidence="3" id="KW-1185">Reference proteome</keyword>
<organism evidence="2 3">
    <name type="scientific">Eragrostis curvula</name>
    <name type="common">weeping love grass</name>
    <dbReference type="NCBI Taxonomy" id="38414"/>
    <lineage>
        <taxon>Eukaryota</taxon>
        <taxon>Viridiplantae</taxon>
        <taxon>Streptophyta</taxon>
        <taxon>Embryophyta</taxon>
        <taxon>Tracheophyta</taxon>
        <taxon>Spermatophyta</taxon>
        <taxon>Magnoliopsida</taxon>
        <taxon>Liliopsida</taxon>
        <taxon>Poales</taxon>
        <taxon>Poaceae</taxon>
        <taxon>PACMAD clade</taxon>
        <taxon>Chloridoideae</taxon>
        <taxon>Eragrostideae</taxon>
        <taxon>Eragrostidinae</taxon>
        <taxon>Eragrostis</taxon>
    </lineage>
</organism>
<dbReference type="Gramene" id="TVU02076">
    <property type="protein sequence ID" value="TVU02076"/>
    <property type="gene ID" value="EJB05_52442"/>
</dbReference>
<protein>
    <recommendedName>
        <fullName evidence="1">F-box domain-containing protein</fullName>
    </recommendedName>
</protein>
<gene>
    <name evidence="2" type="ORF">EJB05_52442</name>
</gene>
<dbReference type="CDD" id="cd22157">
    <property type="entry name" value="F-box_AtFBW1-like"/>
    <property type="match status" value="1"/>
</dbReference>
<evidence type="ECO:0000313" key="3">
    <source>
        <dbReference type="Proteomes" id="UP000324897"/>
    </source>
</evidence>
<dbReference type="SMART" id="SM00256">
    <property type="entry name" value="FBOX"/>
    <property type="match status" value="1"/>
</dbReference>
<dbReference type="InterPro" id="IPR036047">
    <property type="entry name" value="F-box-like_dom_sf"/>
</dbReference>
<dbReference type="InterPro" id="IPR001810">
    <property type="entry name" value="F-box_dom"/>
</dbReference>
<evidence type="ECO:0000313" key="2">
    <source>
        <dbReference type="EMBL" id="TVU02076.1"/>
    </source>
</evidence>
<reference evidence="2 3" key="1">
    <citation type="journal article" date="2019" name="Sci. Rep.">
        <title>A high-quality genome of Eragrostis curvula grass provides insights into Poaceae evolution and supports new strategies to enhance forage quality.</title>
        <authorList>
            <person name="Carballo J."/>
            <person name="Santos B.A.C.M."/>
            <person name="Zappacosta D."/>
            <person name="Garbus I."/>
            <person name="Selva J.P."/>
            <person name="Gallo C.A."/>
            <person name="Diaz A."/>
            <person name="Albertini E."/>
            <person name="Caccamo M."/>
            <person name="Echenique V."/>
        </authorList>
    </citation>
    <scope>NUCLEOTIDE SEQUENCE [LARGE SCALE GENOMIC DNA]</scope>
    <source>
        <strain evidence="3">cv. Victoria</strain>
        <tissue evidence="2">Leaf</tissue>
    </source>
</reference>
<dbReference type="PROSITE" id="PS50181">
    <property type="entry name" value="FBOX"/>
    <property type="match status" value="1"/>
</dbReference>
<sequence length="418" mass="46759">MASMSKMCSVPDDRRVAPARSASGMGVLPMDVVYDILLRLPAKDLCCLRAVCRQWRLLLSDPAFADDHAACHPEPLIIVGCKYAFFPTEADGDIDPDDEDWKPESIVNILDLSGRIVKRLHFDGHVTSMPLDHVCIKTDEDGGRQLIDPATGVMYPVPKHLAENADKDVSHGLSVHGWTDDLYLVGQVTSTGDYKMLRKVSYTSGCMVDARFELCTLCCCCDEGWRVMCDSPLSVSWGEKTSVVVDGVVYFLSTDKDTYSSLVLDGQEIDDDYWVVSFEFETEMWDASGPLNRFLDNPLDLNNEADGPWEKQVSLANLNGSLVIVQVASTCMDLWFLMDFNKDIWAKQYSIQIEQYVSKSLSFRPLFVLEDERIVIHVGGLQLVEIHDPRTNNFSNVANVAHCSEISAYTGNLLSLDW</sequence>
<dbReference type="AlphaFoldDB" id="A0A5J9SSV4"/>
<dbReference type="SUPFAM" id="SSF81383">
    <property type="entry name" value="F-box domain"/>
    <property type="match status" value="1"/>
</dbReference>
<feature type="non-terminal residue" evidence="2">
    <location>
        <position position="1"/>
    </location>
</feature>
<proteinExistence type="predicted"/>
<dbReference type="OrthoDB" id="813611at2759"/>
<evidence type="ECO:0000259" key="1">
    <source>
        <dbReference type="PROSITE" id="PS50181"/>
    </source>
</evidence>
<feature type="domain" description="F-box" evidence="1">
    <location>
        <begin position="22"/>
        <end position="68"/>
    </location>
</feature>
<dbReference type="PANTHER" id="PTHR31111">
    <property type="entry name" value="BNAA05G37150D PROTEIN-RELATED"/>
    <property type="match status" value="1"/>
</dbReference>
<name>A0A5J9SSV4_9POAL</name>
<dbReference type="EMBL" id="RWGY01000361">
    <property type="protein sequence ID" value="TVU02076.1"/>
    <property type="molecule type" value="Genomic_DNA"/>
</dbReference>